<evidence type="ECO:0000256" key="2">
    <source>
        <dbReference type="ARBA" id="ARBA00023015"/>
    </source>
</evidence>
<reference evidence="8" key="1">
    <citation type="submission" date="2020-05" db="EMBL/GenBank/DDBJ databases">
        <title>WGS assembly of Panicum virgatum.</title>
        <authorList>
            <person name="Lovell J.T."/>
            <person name="Jenkins J."/>
            <person name="Shu S."/>
            <person name="Juenger T.E."/>
            <person name="Schmutz J."/>
        </authorList>
    </citation>
    <scope>NUCLEOTIDE SEQUENCE</scope>
    <source>
        <strain evidence="8">AP13</strain>
    </source>
</reference>
<feature type="compositionally biased region" description="Gly residues" evidence="6">
    <location>
        <begin position="673"/>
        <end position="684"/>
    </location>
</feature>
<sequence>MDACAGSSPPHSQENPPERGGDLGEAPAEEIGGEAADDFLFAEDTFPSLPDFPCLSSPSSSTFSSSSSSNSSCAYTTAAGGAGGGGGGGADGAAGERSGPASAGEGFDALDDIDQLLDFASLSMPWDSEPTFPEVSMKLEDAMFAPPHPVGEGRREGKAVLEGTGGEEACMDAGAAGENLPRFFMEWLTSNRENISAEDLRSIRLRRSTIEAAAARLGGGRQGTKQLLKLILTWVQNHHLQRKRPRDGLEEAAGLHGHGHSQLSSPGGNPGYEFPAGVQDMAAGGGTSWMPYQQPFTPPAYGGDAVYQSAAGQYPFHQSSSTSSVVVNSQPFSPPAVGDMHAAGGGNMPWTQQYMPYPGASTGSYPLPPVVPQPFSPGFGGQYAGAGHPMPPQRMMVAVEASATKEARKKRMARQRRLSCLQQQRSQQLNLGQIQVPVLPQEPSAHQSTHSVPVTPSAGGWGFWSPGSPQQVQNALSKSNSSRAPMQQVPRSPEAAPPPPPAKPAPGARQEESPQPSTASEKRQGAKTDKNLRYLLQKVLKQSDVGSLGRIVLPKKEAEVHLPELKTRDGISIPMEDIGTSRVWNMRYRFWPNNKSRMYLLENTGEFVRSNELQEGDFIVIYSDVKSGKYLIRGVKVRPAQEQQGNGSSALGKHKHGYPGPEKAGGASDDGGADGTGKPDGGCKGRSPQGVRRARHQGATSMAVSI</sequence>
<dbReference type="InterPro" id="IPR015300">
    <property type="entry name" value="DNA-bd_pseudobarrel_sf"/>
</dbReference>
<feature type="compositionally biased region" description="Acidic residues" evidence="6">
    <location>
        <begin position="27"/>
        <end position="41"/>
    </location>
</feature>
<dbReference type="InterPro" id="IPR044800">
    <property type="entry name" value="LEC2-like"/>
</dbReference>
<dbReference type="OrthoDB" id="757982at2759"/>
<keyword evidence="3" id="KW-0238">DNA-binding</keyword>
<feature type="region of interest" description="Disordered" evidence="6">
    <location>
        <begin position="442"/>
        <end position="530"/>
    </location>
</feature>
<comment type="caution">
    <text evidence="8">The sequence shown here is derived from an EMBL/GenBank/DDBJ whole genome shotgun (WGS) entry which is preliminary data.</text>
</comment>
<evidence type="ECO:0000313" key="8">
    <source>
        <dbReference type="EMBL" id="KAG2593759.1"/>
    </source>
</evidence>
<feature type="compositionally biased region" description="Polar residues" evidence="6">
    <location>
        <begin position="444"/>
        <end position="454"/>
    </location>
</feature>
<evidence type="ECO:0000256" key="6">
    <source>
        <dbReference type="SAM" id="MobiDB-lite"/>
    </source>
</evidence>
<feature type="region of interest" description="Disordered" evidence="6">
    <location>
        <begin position="402"/>
        <end position="428"/>
    </location>
</feature>
<evidence type="ECO:0000256" key="3">
    <source>
        <dbReference type="ARBA" id="ARBA00023125"/>
    </source>
</evidence>
<feature type="compositionally biased region" description="Low complexity" evidence="6">
    <location>
        <begin position="418"/>
        <end position="428"/>
    </location>
</feature>
<dbReference type="FunFam" id="2.40.330.10:FF:000003">
    <property type="entry name" value="B3 domain-containing transcription factor FUS3"/>
    <property type="match status" value="1"/>
</dbReference>
<dbReference type="InterPro" id="IPR003340">
    <property type="entry name" value="B3_DNA-bd"/>
</dbReference>
<evidence type="ECO:0000259" key="7">
    <source>
        <dbReference type="PROSITE" id="PS50863"/>
    </source>
</evidence>
<keyword evidence="5" id="KW-0539">Nucleus</keyword>
<feature type="domain" description="TF-B3" evidence="7">
    <location>
        <begin position="536"/>
        <end position="638"/>
    </location>
</feature>
<dbReference type="GO" id="GO:0003700">
    <property type="term" value="F:DNA-binding transcription factor activity"/>
    <property type="evidence" value="ECO:0007669"/>
    <property type="project" value="InterPro"/>
</dbReference>
<feature type="compositionally biased region" description="Basic and acidic residues" evidence="6">
    <location>
        <begin position="520"/>
        <end position="530"/>
    </location>
</feature>
<feature type="compositionally biased region" description="Polar residues" evidence="6">
    <location>
        <begin position="467"/>
        <end position="485"/>
    </location>
</feature>
<dbReference type="SUPFAM" id="SSF101936">
    <property type="entry name" value="DNA-binding pseudobarrel domain"/>
    <property type="match status" value="1"/>
</dbReference>
<keyword evidence="9" id="KW-1185">Reference proteome</keyword>
<dbReference type="Pfam" id="PF02362">
    <property type="entry name" value="B3"/>
    <property type="match status" value="1"/>
</dbReference>
<evidence type="ECO:0000256" key="5">
    <source>
        <dbReference type="ARBA" id="ARBA00023242"/>
    </source>
</evidence>
<comment type="subcellular location">
    <subcellularLocation>
        <location evidence="1">Nucleus</location>
    </subcellularLocation>
</comment>
<proteinExistence type="predicted"/>
<keyword evidence="4" id="KW-0804">Transcription</keyword>
<evidence type="ECO:0000256" key="4">
    <source>
        <dbReference type="ARBA" id="ARBA00023163"/>
    </source>
</evidence>
<evidence type="ECO:0000256" key="1">
    <source>
        <dbReference type="ARBA" id="ARBA00004123"/>
    </source>
</evidence>
<evidence type="ECO:0000313" key="9">
    <source>
        <dbReference type="Proteomes" id="UP000823388"/>
    </source>
</evidence>
<accession>A0A8T0SBF8</accession>
<dbReference type="PROSITE" id="PS50863">
    <property type="entry name" value="B3"/>
    <property type="match status" value="1"/>
</dbReference>
<dbReference type="PANTHER" id="PTHR31140:SF81">
    <property type="entry name" value="B3 DOMAIN-CONTAINING TRANSCRIPTION FACTOR ABI3"/>
    <property type="match status" value="1"/>
</dbReference>
<feature type="compositionally biased region" description="Pro residues" evidence="6">
    <location>
        <begin position="495"/>
        <end position="504"/>
    </location>
</feature>
<keyword evidence="2" id="KW-0805">Transcription regulation</keyword>
<dbReference type="GO" id="GO:0005634">
    <property type="term" value="C:nucleus"/>
    <property type="evidence" value="ECO:0007669"/>
    <property type="project" value="UniProtKB-SubCell"/>
</dbReference>
<feature type="region of interest" description="Disordered" evidence="6">
    <location>
        <begin position="251"/>
        <end position="271"/>
    </location>
</feature>
<organism evidence="8 9">
    <name type="scientific">Panicum virgatum</name>
    <name type="common">Blackwell switchgrass</name>
    <dbReference type="NCBI Taxonomy" id="38727"/>
    <lineage>
        <taxon>Eukaryota</taxon>
        <taxon>Viridiplantae</taxon>
        <taxon>Streptophyta</taxon>
        <taxon>Embryophyta</taxon>
        <taxon>Tracheophyta</taxon>
        <taxon>Spermatophyta</taxon>
        <taxon>Magnoliopsida</taxon>
        <taxon>Liliopsida</taxon>
        <taxon>Poales</taxon>
        <taxon>Poaceae</taxon>
        <taxon>PACMAD clade</taxon>
        <taxon>Panicoideae</taxon>
        <taxon>Panicodae</taxon>
        <taxon>Paniceae</taxon>
        <taxon>Panicinae</taxon>
        <taxon>Panicum</taxon>
        <taxon>Panicum sect. Hiantes</taxon>
    </lineage>
</organism>
<dbReference type="PANTHER" id="PTHR31140">
    <property type="entry name" value="B3 DOMAIN-CONTAINING TRANSCRIPTION FACTOR ABI3"/>
    <property type="match status" value="1"/>
</dbReference>
<dbReference type="Proteomes" id="UP000823388">
    <property type="component" value="Chromosome 5N"/>
</dbReference>
<feature type="region of interest" description="Disordered" evidence="6">
    <location>
        <begin position="639"/>
        <end position="706"/>
    </location>
</feature>
<feature type="compositionally biased region" description="Gly residues" evidence="6">
    <location>
        <begin position="80"/>
        <end position="92"/>
    </location>
</feature>
<gene>
    <name evidence="8" type="ORF">PVAP13_5NG012608</name>
</gene>
<dbReference type="AlphaFoldDB" id="A0A8T0SBF8"/>
<dbReference type="EMBL" id="CM029046">
    <property type="protein sequence ID" value="KAG2593759.1"/>
    <property type="molecule type" value="Genomic_DNA"/>
</dbReference>
<dbReference type="Gene3D" id="2.40.330.10">
    <property type="entry name" value="DNA-binding pseudobarrel domain"/>
    <property type="match status" value="1"/>
</dbReference>
<feature type="region of interest" description="Disordered" evidence="6">
    <location>
        <begin position="1"/>
        <end position="107"/>
    </location>
</feature>
<dbReference type="SMART" id="SM01019">
    <property type="entry name" value="B3"/>
    <property type="match status" value="1"/>
</dbReference>
<feature type="compositionally biased region" description="Low complexity" evidence="6">
    <location>
        <begin position="56"/>
        <end position="72"/>
    </location>
</feature>
<name>A0A8T0SBF8_PANVG</name>
<protein>
    <recommendedName>
        <fullName evidence="7">TF-B3 domain-containing protein</fullName>
    </recommendedName>
</protein>
<feature type="compositionally biased region" description="Basic residues" evidence="6">
    <location>
        <begin position="407"/>
        <end position="417"/>
    </location>
</feature>
<dbReference type="GO" id="GO:0003677">
    <property type="term" value="F:DNA binding"/>
    <property type="evidence" value="ECO:0007669"/>
    <property type="project" value="UniProtKB-KW"/>
</dbReference>
<dbReference type="CDD" id="cd10015">
    <property type="entry name" value="BfiI_C_EcoRII_N_B3"/>
    <property type="match status" value="1"/>
</dbReference>